<dbReference type="KEGG" id="red:roselon_00100"/>
<dbReference type="CDD" id="cd05009">
    <property type="entry name" value="SIS_GlmS_GlmD_2"/>
    <property type="match status" value="1"/>
</dbReference>
<reference evidence="12 13" key="1">
    <citation type="submission" date="2013-03" db="EMBL/GenBank/DDBJ databases">
        <authorList>
            <person name="Fiebig A."/>
            <person name="Goeker M."/>
            <person name="Klenk H.-P.P."/>
        </authorList>
    </citation>
    <scope>NUCLEOTIDE SEQUENCE [LARGE SCALE GENOMIC DNA]</scope>
    <source>
        <strain evidence="13">DSM 19469</strain>
    </source>
</reference>
<comment type="subcellular location">
    <subcellularLocation>
        <location evidence="2">Cytoplasm</location>
    </subcellularLocation>
</comment>
<dbReference type="InterPro" id="IPR035466">
    <property type="entry name" value="GlmS/AgaS_SIS"/>
</dbReference>
<dbReference type="NCBIfam" id="NF001484">
    <property type="entry name" value="PRK00331.1"/>
    <property type="match status" value="1"/>
</dbReference>
<dbReference type="PATRIC" id="fig|1294273.3.peg.94"/>
<evidence type="ECO:0000259" key="11">
    <source>
        <dbReference type="PROSITE" id="PS51464"/>
    </source>
</evidence>
<dbReference type="HOGENOM" id="CLU_012520_7_1_5"/>
<dbReference type="GO" id="GO:0006047">
    <property type="term" value="P:UDP-N-acetylglucosamine metabolic process"/>
    <property type="evidence" value="ECO:0007669"/>
    <property type="project" value="TreeGrafter"/>
</dbReference>
<dbReference type="InterPro" id="IPR017932">
    <property type="entry name" value="GATase_2_dom"/>
</dbReference>
<dbReference type="PROSITE" id="PS51464">
    <property type="entry name" value="SIS"/>
    <property type="match status" value="2"/>
</dbReference>
<dbReference type="InterPro" id="IPR035490">
    <property type="entry name" value="GlmS/FrlB_SIS"/>
</dbReference>
<evidence type="ECO:0000256" key="3">
    <source>
        <dbReference type="ARBA" id="ARBA00012916"/>
    </source>
</evidence>
<dbReference type="Pfam" id="PF13302">
    <property type="entry name" value="Acetyltransf_3"/>
    <property type="match status" value="1"/>
</dbReference>
<dbReference type="CDD" id="cd00714">
    <property type="entry name" value="GFAT"/>
    <property type="match status" value="1"/>
</dbReference>
<dbReference type="EMBL" id="CP004372">
    <property type="protein sequence ID" value="AHM02561.1"/>
    <property type="molecule type" value="Genomic_DNA"/>
</dbReference>
<keyword evidence="8" id="KW-0677">Repeat</keyword>
<dbReference type="Proteomes" id="UP000019593">
    <property type="component" value="Chromosome"/>
</dbReference>
<dbReference type="InterPro" id="IPR016181">
    <property type="entry name" value="Acyl_CoA_acyltransferase"/>
</dbReference>
<dbReference type="SUPFAM" id="SSF53697">
    <property type="entry name" value="SIS domain"/>
    <property type="match status" value="1"/>
</dbReference>
<dbReference type="Gene3D" id="3.40.630.30">
    <property type="match status" value="1"/>
</dbReference>
<evidence type="ECO:0000256" key="6">
    <source>
        <dbReference type="ARBA" id="ARBA00022576"/>
    </source>
</evidence>
<proteinExistence type="predicted"/>
<dbReference type="FunFam" id="3.60.20.10:FF:000006">
    <property type="entry name" value="Glutamine--fructose-6-phosphate aminotransferase [isomerizing]"/>
    <property type="match status" value="1"/>
</dbReference>
<dbReference type="GO" id="GO:0016747">
    <property type="term" value="F:acyltransferase activity, transferring groups other than amino-acyl groups"/>
    <property type="evidence" value="ECO:0007669"/>
    <property type="project" value="InterPro"/>
</dbReference>
<dbReference type="AlphaFoldDB" id="W8S1F7"/>
<organism evidence="12 13">
    <name type="scientific">Roseicyclus elongatus DSM 19469</name>
    <dbReference type="NCBI Taxonomy" id="1294273"/>
    <lineage>
        <taxon>Bacteria</taxon>
        <taxon>Pseudomonadati</taxon>
        <taxon>Pseudomonadota</taxon>
        <taxon>Alphaproteobacteria</taxon>
        <taxon>Rhodobacterales</taxon>
        <taxon>Roseobacteraceae</taxon>
        <taxon>Roseicyclus</taxon>
    </lineage>
</organism>
<dbReference type="Pfam" id="PF13522">
    <property type="entry name" value="GATase_6"/>
    <property type="match status" value="1"/>
</dbReference>
<evidence type="ECO:0000256" key="5">
    <source>
        <dbReference type="ARBA" id="ARBA00022490"/>
    </source>
</evidence>
<dbReference type="FunFam" id="3.40.50.10490:FF:000001">
    <property type="entry name" value="Glutamine--fructose-6-phosphate aminotransferase [isomerizing]"/>
    <property type="match status" value="1"/>
</dbReference>
<dbReference type="eggNOG" id="COG0449">
    <property type="taxonomic scope" value="Bacteria"/>
</dbReference>
<dbReference type="InterPro" id="IPR001347">
    <property type="entry name" value="SIS_dom"/>
</dbReference>
<evidence type="ECO:0000256" key="9">
    <source>
        <dbReference type="ARBA" id="ARBA00022962"/>
    </source>
</evidence>
<keyword evidence="5" id="KW-0963">Cytoplasm</keyword>
<sequence length="801" mass="86465">MCGIIGVLGDHEVAPILVEALKRLEYRGYDSAGIATVQNGTLDRRRAVGKLNNLSDLLVHDALAGKAGIGHTRWATHGTPTVANAHPHRAGRVAVVHNGIIENYRDLRMRLKDRVFESETDTETVAQLCESFLEAGLPPRDAAAETLKHLEGAFALAFLFDGEDDLIVAARKGSPLCIGHGDGEMFVGSDAIALAPLTNMITYLDEGDYAFITRAGVEIRDAAGRLANREAQTISAQATQIDKAGHKHFMSKEIFEQPTVLAECLTHYAPGDRVALPEDALDFAQTDRLILVACGTANYACLVAKYWFEQLAGLPCEVDIASEFRYRAPPVSEAATALFVSQSGETADTLAALRYASDKAARIISVVNVPQSSIARESDLALPILAGVEVGVASTKAFMNQLGVLANLAILAARQRGHIDAARETELLATLRAVPGLVNQALALEERIQKQTGKLAEARSVLFLGRGAMFPLALEGALKLKEISYIHAEGYASGELKHGPIALVDKTVPVIVMAPRDALFDKTVSNMQEVLARDGRVWLITDAEGAEIAGDGVWQTLIIPRIEPDLCAHALCRAGTVDRLSYSPAQRHRCGPAPQPGQVGDGGMSLPGAATLALTGRHVRLVPLSRDHADALGAASAEGRLDRLWYTSVPTPDGMPAEIDRRLALKAAGSMLPFATLDATGRPVGMTTYMNIDAGLPRVEIGSTWITPAAQRGPLNTEAKRLMLAHAFEVWRCTAVEFRTHRLNTQSRRAIERLGAQLDGILRAHMRMPNGTLRDTAVYSITAPEWPAIRSHLDWQLERPR</sequence>
<feature type="domain" description="Glutamine amidotransferase type-2" evidence="10">
    <location>
        <begin position="2"/>
        <end position="215"/>
    </location>
</feature>
<dbReference type="EC" id="2.6.1.16" evidence="3"/>
<accession>W8S1F7</accession>
<gene>
    <name evidence="12" type="ORF">roselon_00100</name>
</gene>
<dbReference type="GO" id="GO:0097367">
    <property type="term" value="F:carbohydrate derivative binding"/>
    <property type="evidence" value="ECO:0007669"/>
    <property type="project" value="InterPro"/>
</dbReference>
<dbReference type="GO" id="GO:0006002">
    <property type="term" value="P:fructose 6-phosphate metabolic process"/>
    <property type="evidence" value="ECO:0007669"/>
    <property type="project" value="TreeGrafter"/>
</dbReference>
<dbReference type="STRING" id="1294273.roselon_00100"/>
<dbReference type="GO" id="GO:0006487">
    <property type="term" value="P:protein N-linked glycosylation"/>
    <property type="evidence" value="ECO:0007669"/>
    <property type="project" value="TreeGrafter"/>
</dbReference>
<feature type="domain" description="SIS" evidence="11">
    <location>
        <begin position="279"/>
        <end position="418"/>
    </location>
</feature>
<evidence type="ECO:0000313" key="12">
    <source>
        <dbReference type="EMBL" id="AHM02561.1"/>
    </source>
</evidence>
<dbReference type="Pfam" id="PF01380">
    <property type="entry name" value="SIS"/>
    <property type="match status" value="2"/>
</dbReference>
<dbReference type="InterPro" id="IPR029055">
    <property type="entry name" value="Ntn_hydrolases_N"/>
</dbReference>
<evidence type="ECO:0000256" key="8">
    <source>
        <dbReference type="ARBA" id="ARBA00022737"/>
    </source>
</evidence>
<dbReference type="CDD" id="cd05008">
    <property type="entry name" value="SIS_GlmS_GlmD_1"/>
    <property type="match status" value="1"/>
</dbReference>
<dbReference type="GO" id="GO:0005829">
    <property type="term" value="C:cytosol"/>
    <property type="evidence" value="ECO:0007669"/>
    <property type="project" value="TreeGrafter"/>
</dbReference>
<dbReference type="Gene3D" id="3.40.50.10490">
    <property type="entry name" value="Glucose-6-phosphate isomerase like protein, domain 1"/>
    <property type="match status" value="2"/>
</dbReference>
<name>W8S1F7_9RHOB</name>
<evidence type="ECO:0000313" key="13">
    <source>
        <dbReference type="Proteomes" id="UP000019593"/>
    </source>
</evidence>
<feature type="domain" description="SIS" evidence="11">
    <location>
        <begin position="444"/>
        <end position="582"/>
    </location>
</feature>
<dbReference type="InterPro" id="IPR047084">
    <property type="entry name" value="GFAT_N"/>
</dbReference>
<dbReference type="InterPro" id="IPR005855">
    <property type="entry name" value="GFAT"/>
</dbReference>
<keyword evidence="7 12" id="KW-0808">Transferase</keyword>
<dbReference type="PROSITE" id="PS51278">
    <property type="entry name" value="GATASE_TYPE_2"/>
    <property type="match status" value="1"/>
</dbReference>
<keyword evidence="6 12" id="KW-0032">Aminotransferase</keyword>
<keyword evidence="13" id="KW-1185">Reference proteome</keyword>
<dbReference type="NCBIfam" id="TIGR01135">
    <property type="entry name" value="glmS"/>
    <property type="match status" value="1"/>
</dbReference>
<evidence type="ECO:0000256" key="2">
    <source>
        <dbReference type="ARBA" id="ARBA00004496"/>
    </source>
</evidence>
<dbReference type="GO" id="GO:0004360">
    <property type="term" value="F:glutamine-fructose-6-phosphate transaminase (isomerizing) activity"/>
    <property type="evidence" value="ECO:0007669"/>
    <property type="project" value="UniProtKB-EC"/>
</dbReference>
<protein>
    <recommendedName>
        <fullName evidence="4">Glutamine--fructose-6-phosphate aminotransferase [isomerizing]</fullName>
        <ecNumber evidence="3">2.6.1.16</ecNumber>
    </recommendedName>
</protein>
<evidence type="ECO:0000256" key="7">
    <source>
        <dbReference type="ARBA" id="ARBA00022679"/>
    </source>
</evidence>
<dbReference type="PANTHER" id="PTHR10937:SF0">
    <property type="entry name" value="GLUTAMINE--FRUCTOSE-6-PHOSPHATE TRANSAMINASE (ISOMERIZING)"/>
    <property type="match status" value="1"/>
</dbReference>
<dbReference type="SUPFAM" id="SSF56235">
    <property type="entry name" value="N-terminal nucleophile aminohydrolases (Ntn hydrolases)"/>
    <property type="match status" value="1"/>
</dbReference>
<dbReference type="PANTHER" id="PTHR10937">
    <property type="entry name" value="GLUCOSAMINE--FRUCTOSE-6-PHOSPHATE AMINOTRANSFERASE, ISOMERIZING"/>
    <property type="match status" value="1"/>
</dbReference>
<keyword evidence="9" id="KW-0315">Glutamine amidotransferase</keyword>
<dbReference type="InterPro" id="IPR046348">
    <property type="entry name" value="SIS_dom_sf"/>
</dbReference>
<evidence type="ECO:0000256" key="4">
    <source>
        <dbReference type="ARBA" id="ARBA00016090"/>
    </source>
</evidence>
<evidence type="ECO:0000259" key="10">
    <source>
        <dbReference type="PROSITE" id="PS51278"/>
    </source>
</evidence>
<dbReference type="Gene3D" id="3.60.20.10">
    <property type="entry name" value="Glutamine Phosphoribosylpyrophosphate, subunit 1, domain 1"/>
    <property type="match status" value="1"/>
</dbReference>
<dbReference type="SUPFAM" id="SSF55729">
    <property type="entry name" value="Acyl-CoA N-acyltransferases (Nat)"/>
    <property type="match status" value="1"/>
</dbReference>
<evidence type="ECO:0000256" key="1">
    <source>
        <dbReference type="ARBA" id="ARBA00001031"/>
    </source>
</evidence>
<dbReference type="InterPro" id="IPR000182">
    <property type="entry name" value="GNAT_dom"/>
</dbReference>
<comment type="catalytic activity">
    <reaction evidence="1">
        <text>D-fructose 6-phosphate + L-glutamine = D-glucosamine 6-phosphate + L-glutamate</text>
        <dbReference type="Rhea" id="RHEA:13237"/>
        <dbReference type="ChEBI" id="CHEBI:29985"/>
        <dbReference type="ChEBI" id="CHEBI:58359"/>
        <dbReference type="ChEBI" id="CHEBI:58725"/>
        <dbReference type="ChEBI" id="CHEBI:61527"/>
        <dbReference type="EC" id="2.6.1.16"/>
    </reaction>
</comment>